<keyword evidence="1" id="KW-0934">Plastid</keyword>
<gene>
    <name evidence="1" type="primary">orf102</name>
</gene>
<reference evidence="1" key="1">
    <citation type="submission" date="2018-07" db="EMBL/GenBank/DDBJ databases">
        <authorList>
            <person name="Quirk P.G."/>
            <person name="Krulwich T.A."/>
        </authorList>
    </citation>
    <scope>NUCLEOTIDE SEQUENCE</scope>
</reference>
<organism evidence="1">
    <name type="scientific">Pseudochlorodesmis sp. HV01306b</name>
    <dbReference type="NCBI Taxonomy" id="2358489"/>
    <lineage>
        <taxon>Eukaryota</taxon>
        <taxon>Viridiplantae</taxon>
        <taxon>Chlorophyta</taxon>
        <taxon>core chlorophytes</taxon>
        <taxon>Ulvophyceae</taxon>
        <taxon>TCBD clade</taxon>
        <taxon>Bryopsidales</taxon>
        <taxon>Bryopsidineae</taxon>
        <taxon>Bryopsidaceae</taxon>
        <taxon>Pseudochlorodesmis</taxon>
    </lineage>
</organism>
<accession>A0A386AYB1</accession>
<dbReference type="EMBL" id="MH591096">
    <property type="protein sequence ID" value="AYC64436.1"/>
    <property type="molecule type" value="Genomic_DNA"/>
</dbReference>
<evidence type="ECO:0000313" key="1">
    <source>
        <dbReference type="EMBL" id="AYC64436.1"/>
    </source>
</evidence>
<geneLocation type="chloroplast" evidence="1"/>
<proteinExistence type="predicted"/>
<protein>
    <submittedName>
        <fullName evidence="1">Uncharacterized protein</fullName>
    </submittedName>
</protein>
<sequence>MEHLLPIHLEEFANKIGCRPEKGTRHYQDMTLTGWWLRTSTNACIFCRDNESRKQLAGTKYLYSYGAGLPPTVFISGDGVGTEIDNNIRERLIQEGSAITEL</sequence>
<reference evidence="1" key="2">
    <citation type="journal article" date="2019" name="Mol. Phylogenet. Evol.">
        <title>Reassessment of the classification of bryopsidales (chlorophyta) based on chloroplast phylogenomic analyses.</title>
        <authorList>
            <person name="Cremen M.C."/>
            <person name="Leliaert F."/>
            <person name="West J."/>
            <person name="Lam D.W."/>
            <person name="Shimada S."/>
            <person name="Lopez-Bautista J.M."/>
            <person name="Verbruggen H."/>
        </authorList>
    </citation>
    <scope>NUCLEOTIDE SEQUENCE</scope>
</reference>
<name>A0A386AYB1_9CHLO</name>
<keyword evidence="1" id="KW-0150">Chloroplast</keyword>
<dbReference type="AlphaFoldDB" id="A0A386AYB1"/>